<dbReference type="AlphaFoldDB" id="A0A1L7SY12"/>
<comment type="similarity">
    <text evidence="1">Belongs to the peptidase S33 family.</text>
</comment>
<evidence type="ECO:0000256" key="1">
    <source>
        <dbReference type="ARBA" id="ARBA00010088"/>
    </source>
</evidence>
<evidence type="ECO:0000256" key="4">
    <source>
        <dbReference type="PIRSR" id="PIRSR001112-1"/>
    </source>
</evidence>
<dbReference type="PANTHER" id="PTHR21661">
    <property type="entry name" value="EPOXIDE HYDROLASE 1-RELATED"/>
    <property type="match status" value="1"/>
</dbReference>
<evidence type="ECO:0000259" key="5">
    <source>
        <dbReference type="Pfam" id="PF06441"/>
    </source>
</evidence>
<dbReference type="Pfam" id="PF06441">
    <property type="entry name" value="EHN"/>
    <property type="match status" value="1"/>
</dbReference>
<dbReference type="InterPro" id="IPR016292">
    <property type="entry name" value="Epoxide_hydrolase"/>
</dbReference>
<keyword evidence="2" id="KW-0058">Aromatic hydrocarbons catabolism</keyword>
<proteinExistence type="inferred from homology"/>
<evidence type="ECO:0000313" key="7">
    <source>
        <dbReference type="Proteomes" id="UP000184255"/>
    </source>
</evidence>
<sequence>MTLSTPLSFSFPEGISSSHLFKISINPDFISQTQAKVETWRPPIGLWSEWTNEGPPLEQLKDITEYWKNKYDWSSIQTRMNQEVNHYATMIKREGDDKRGPKSSSLWSIILRRLSTLWLEICQGLNLVQLQRRLFRIPTKTERSCSLMKQLGYSKYGIVSTDLGWQISMCMVVDVQENIIGHMTDFFPVIPDSDDLSRKARNETTEEENVYLAAFNEWFTSHSACSEVHTQKPLALSLAFTDSPIGFLGWMWDLMNTSFDGYKYSYEELITDAMILYIPGPYRNIRLYLESLKPDKMSFPKSTVPTGVSEWGNGNGTFPELASFQLAPRSWVERSANVAYFARHPSGRHFPAIAHPEEWVQDAQNFF</sequence>
<gene>
    <name evidence="6" type="ORF">FMAN_05309</name>
</gene>
<name>A0A1L7SY12_FUSMA</name>
<dbReference type="InterPro" id="IPR029058">
    <property type="entry name" value="AB_hydrolase_fold"/>
</dbReference>
<dbReference type="PANTHER" id="PTHR21661:SF35">
    <property type="entry name" value="EPOXIDE HYDROLASE"/>
    <property type="match status" value="1"/>
</dbReference>
<dbReference type="GO" id="GO:0004301">
    <property type="term" value="F:epoxide hydrolase activity"/>
    <property type="evidence" value="ECO:0007669"/>
    <property type="project" value="TreeGrafter"/>
</dbReference>
<dbReference type="SUPFAM" id="SSF53474">
    <property type="entry name" value="alpha/beta-Hydrolases"/>
    <property type="match status" value="2"/>
</dbReference>
<evidence type="ECO:0000313" key="6">
    <source>
        <dbReference type="EMBL" id="CVK87867.1"/>
    </source>
</evidence>
<feature type="domain" description="Epoxide hydrolase N-terminal" evidence="5">
    <location>
        <begin position="21"/>
        <end position="92"/>
    </location>
</feature>
<dbReference type="Gene3D" id="3.40.50.1820">
    <property type="entry name" value="alpha/beta hydrolase"/>
    <property type="match status" value="2"/>
</dbReference>
<evidence type="ECO:0000256" key="2">
    <source>
        <dbReference type="ARBA" id="ARBA00022797"/>
    </source>
</evidence>
<organism evidence="6 7">
    <name type="scientific">Fusarium mangiferae</name>
    <name type="common">Mango malformation disease fungus</name>
    <dbReference type="NCBI Taxonomy" id="192010"/>
    <lineage>
        <taxon>Eukaryota</taxon>
        <taxon>Fungi</taxon>
        <taxon>Dikarya</taxon>
        <taxon>Ascomycota</taxon>
        <taxon>Pezizomycotina</taxon>
        <taxon>Sordariomycetes</taxon>
        <taxon>Hypocreomycetidae</taxon>
        <taxon>Hypocreales</taxon>
        <taxon>Nectriaceae</taxon>
        <taxon>Fusarium</taxon>
        <taxon>Fusarium fujikuroi species complex</taxon>
    </lineage>
</organism>
<dbReference type="InterPro" id="IPR010497">
    <property type="entry name" value="Epoxide_hydro_N"/>
</dbReference>
<protein>
    <submittedName>
        <fullName evidence="6">Related to epoxide hydrolase</fullName>
    </submittedName>
</protein>
<dbReference type="Proteomes" id="UP000184255">
    <property type="component" value="Unassembled WGS sequence"/>
</dbReference>
<feature type="active site" description="Proton acceptor" evidence="4">
    <location>
        <position position="349"/>
    </location>
</feature>
<dbReference type="GO" id="GO:0097176">
    <property type="term" value="P:epoxide metabolic process"/>
    <property type="evidence" value="ECO:0007669"/>
    <property type="project" value="TreeGrafter"/>
</dbReference>
<feature type="active site" description="Proton donor" evidence="4">
    <location>
        <position position="288"/>
    </location>
</feature>
<reference evidence="7" key="1">
    <citation type="journal article" date="2016" name="Genome Biol. Evol.">
        <title>Comparative 'omics' of the Fusarium fujikuroi species complex highlights differences in genetic potential and metabolite synthesis.</title>
        <authorList>
            <person name="Niehaus E.-M."/>
            <person name="Muensterkoetter M."/>
            <person name="Proctor R.H."/>
            <person name="Brown D.W."/>
            <person name="Sharon A."/>
            <person name="Idan Y."/>
            <person name="Oren-Young L."/>
            <person name="Sieber C.M."/>
            <person name="Novak O."/>
            <person name="Pencik A."/>
            <person name="Tarkowska D."/>
            <person name="Hromadova K."/>
            <person name="Freeman S."/>
            <person name="Maymon M."/>
            <person name="Elazar M."/>
            <person name="Youssef S.A."/>
            <person name="El-Shabrawy E.S.M."/>
            <person name="Shalaby A.B.A."/>
            <person name="Houterman P."/>
            <person name="Brock N.L."/>
            <person name="Burkhardt I."/>
            <person name="Tsavkelova E.A."/>
            <person name="Dickschat J.S."/>
            <person name="Galuszka P."/>
            <person name="Gueldener U."/>
            <person name="Tudzynski B."/>
        </authorList>
    </citation>
    <scope>NUCLEOTIDE SEQUENCE [LARGE SCALE GENOMIC DNA]</scope>
    <source>
        <strain evidence="7">MRC7560</strain>
    </source>
</reference>
<dbReference type="VEuPathDB" id="FungiDB:FMAN_05309"/>
<evidence type="ECO:0000256" key="3">
    <source>
        <dbReference type="ARBA" id="ARBA00022801"/>
    </source>
</evidence>
<dbReference type="EMBL" id="FCQH01000002">
    <property type="protein sequence ID" value="CVK87867.1"/>
    <property type="molecule type" value="Genomic_DNA"/>
</dbReference>
<feature type="active site" description="Nucleophile" evidence="4">
    <location>
        <position position="162"/>
    </location>
</feature>
<keyword evidence="7" id="KW-1185">Reference proteome</keyword>
<dbReference type="PIRSF" id="PIRSF001112">
    <property type="entry name" value="Epoxide_hydrolase"/>
    <property type="match status" value="1"/>
</dbReference>
<dbReference type="GeneID" id="65084576"/>
<keyword evidence="3 6" id="KW-0378">Hydrolase</keyword>
<dbReference type="RefSeq" id="XP_041678950.1">
    <property type="nucleotide sequence ID" value="XM_041828048.1"/>
</dbReference>
<comment type="caution">
    <text evidence="6">The sequence shown here is derived from an EMBL/GenBank/DDBJ whole genome shotgun (WGS) entry which is preliminary data.</text>
</comment>
<accession>A0A1L7SY12</accession>